<reference evidence="3 4" key="1">
    <citation type="journal article" date="2008" name="Nature">
        <title>The Phaeodactylum genome reveals the evolutionary history of diatom genomes.</title>
        <authorList>
            <person name="Bowler C."/>
            <person name="Allen A.E."/>
            <person name="Badger J.H."/>
            <person name="Grimwood J."/>
            <person name="Jabbari K."/>
            <person name="Kuo A."/>
            <person name="Maheswari U."/>
            <person name="Martens C."/>
            <person name="Maumus F."/>
            <person name="Otillar R.P."/>
            <person name="Rayko E."/>
            <person name="Salamov A."/>
            <person name="Vandepoele K."/>
            <person name="Beszteri B."/>
            <person name="Gruber A."/>
            <person name="Heijde M."/>
            <person name="Katinka M."/>
            <person name="Mock T."/>
            <person name="Valentin K."/>
            <person name="Verret F."/>
            <person name="Berges J.A."/>
            <person name="Brownlee C."/>
            <person name="Cadoret J.P."/>
            <person name="Chiovitti A."/>
            <person name="Choi C.J."/>
            <person name="Coesel S."/>
            <person name="De Martino A."/>
            <person name="Detter J.C."/>
            <person name="Durkin C."/>
            <person name="Falciatore A."/>
            <person name="Fournet J."/>
            <person name="Haruta M."/>
            <person name="Huysman M.J."/>
            <person name="Jenkins B.D."/>
            <person name="Jiroutova K."/>
            <person name="Jorgensen R.E."/>
            <person name="Joubert Y."/>
            <person name="Kaplan A."/>
            <person name="Kroger N."/>
            <person name="Kroth P.G."/>
            <person name="La Roche J."/>
            <person name="Lindquist E."/>
            <person name="Lommer M."/>
            <person name="Martin-Jezequel V."/>
            <person name="Lopez P.J."/>
            <person name="Lucas S."/>
            <person name="Mangogna M."/>
            <person name="McGinnis K."/>
            <person name="Medlin L.K."/>
            <person name="Montsant A."/>
            <person name="Oudot-Le Secq M.P."/>
            <person name="Napoli C."/>
            <person name="Obornik M."/>
            <person name="Parker M.S."/>
            <person name="Petit J.L."/>
            <person name="Porcel B.M."/>
            <person name="Poulsen N."/>
            <person name="Robison M."/>
            <person name="Rychlewski L."/>
            <person name="Rynearson T.A."/>
            <person name="Schmutz J."/>
            <person name="Shapiro H."/>
            <person name="Siaut M."/>
            <person name="Stanley M."/>
            <person name="Sussman M.R."/>
            <person name="Taylor A.R."/>
            <person name="Vardi A."/>
            <person name="von Dassow P."/>
            <person name="Vyverman W."/>
            <person name="Willis A."/>
            <person name="Wyrwicz L.S."/>
            <person name="Rokhsar D.S."/>
            <person name="Weissenbach J."/>
            <person name="Armbrust E.V."/>
            <person name="Green B.R."/>
            <person name="Van de Peer Y."/>
            <person name="Grigoriev I.V."/>
        </authorList>
    </citation>
    <scope>NUCLEOTIDE SEQUENCE [LARGE SCALE GENOMIC DNA]</scope>
    <source>
        <strain evidence="3 4">CCAP 1055/1</strain>
    </source>
</reference>
<dbReference type="InterPro" id="IPR004328">
    <property type="entry name" value="BRO1_dom"/>
</dbReference>
<dbReference type="Pfam" id="PF03097">
    <property type="entry name" value="BRO1"/>
    <property type="match status" value="1"/>
</dbReference>
<dbReference type="Proteomes" id="UP000000759">
    <property type="component" value="Chromosome 1"/>
</dbReference>
<dbReference type="HOGENOM" id="CLU_638534_0_0_1"/>
<dbReference type="OrthoDB" id="187620at2759"/>
<evidence type="ECO:0000259" key="2">
    <source>
        <dbReference type="SMART" id="SM01041"/>
    </source>
</evidence>
<proteinExistence type="inferred from homology"/>
<dbReference type="Gene3D" id="1.25.40.280">
    <property type="entry name" value="alix/aip1 like domains"/>
    <property type="match status" value="1"/>
</dbReference>
<evidence type="ECO:0000313" key="3">
    <source>
        <dbReference type="EMBL" id="EEC51978.1"/>
    </source>
</evidence>
<protein>
    <recommendedName>
        <fullName evidence="2">BRO1 domain-containing protein</fullName>
    </recommendedName>
</protein>
<dbReference type="InParanoid" id="B7FR41"/>
<dbReference type="EMBL" id="CM000605">
    <property type="protein sequence ID" value="EEC51978.1"/>
    <property type="molecule type" value="Genomic_DNA"/>
</dbReference>
<dbReference type="PaxDb" id="2850-Phatr43243"/>
<dbReference type="CDD" id="cd09247">
    <property type="entry name" value="BRO1_Alix_like_2"/>
    <property type="match status" value="1"/>
</dbReference>
<organism evidence="3 4">
    <name type="scientific">Phaeodactylum tricornutum (strain CCAP 1055/1)</name>
    <dbReference type="NCBI Taxonomy" id="556484"/>
    <lineage>
        <taxon>Eukaryota</taxon>
        <taxon>Sar</taxon>
        <taxon>Stramenopiles</taxon>
        <taxon>Ochrophyta</taxon>
        <taxon>Bacillariophyta</taxon>
        <taxon>Bacillariophyceae</taxon>
        <taxon>Bacillariophycidae</taxon>
        <taxon>Naviculales</taxon>
        <taxon>Phaeodactylaceae</taxon>
        <taxon>Phaeodactylum</taxon>
    </lineage>
</organism>
<dbReference type="GeneID" id="7196595"/>
<dbReference type="SMART" id="SM01041">
    <property type="entry name" value="BRO1"/>
    <property type="match status" value="1"/>
</dbReference>
<name>B7FR41_PHATC</name>
<dbReference type="OMA" id="PSECHAP"/>
<evidence type="ECO:0000313" key="4">
    <source>
        <dbReference type="Proteomes" id="UP000000759"/>
    </source>
</evidence>
<dbReference type="KEGG" id="pti:PHATRDRAFT_43243"/>
<gene>
    <name evidence="3" type="ORF">PHATRDRAFT_43243</name>
</gene>
<accession>B7FR41</accession>
<reference evidence="4" key="2">
    <citation type="submission" date="2008-08" db="EMBL/GenBank/DDBJ databases">
        <authorList>
            <consortium name="Diatom Consortium"/>
            <person name="Grigoriev I."/>
            <person name="Grimwood J."/>
            <person name="Kuo A."/>
            <person name="Otillar R.P."/>
            <person name="Salamov A."/>
            <person name="Detter J.C."/>
            <person name="Lindquist E."/>
            <person name="Shapiro H."/>
            <person name="Lucas S."/>
            <person name="Glavina del Rio T."/>
            <person name="Pitluck S."/>
            <person name="Rokhsar D."/>
            <person name="Bowler C."/>
        </authorList>
    </citation>
    <scope>GENOME REANNOTATION</scope>
    <source>
        <strain evidence="4">CCAP 1055/1</strain>
    </source>
</reference>
<dbReference type="InterPro" id="IPR038898">
    <property type="entry name" value="BROX"/>
</dbReference>
<dbReference type="eggNOG" id="ENOG502RWBC">
    <property type="taxonomic scope" value="Eukaryota"/>
</dbReference>
<feature type="domain" description="BRO1" evidence="2">
    <location>
        <begin position="31"/>
        <end position="422"/>
    </location>
</feature>
<sequence length="430" mass="47647">MGDSGEYLYKDDQGPNLDHPDSLIRLACVVHRFRVPRIGSRSLSFAKSLSTVGRADKARKLVLNADDVRGRLADACSAKKISSERVVADARRYIPMIHSILLSCKVQPESARLDEKLLFEWKSGIEHKPAAFTSEAIMYDLTMCIVTEGLGRAASATENSIAGDFAAASRDYAAAAGIFDFLAQDHLPKWIAKGSKVSQDDLPSECHAPLAKALKTLFMANGQQMAVATVLIKPGKPNYGLLAKLCLGITEQLEDFINMLRKDAFPQMSRMDPDFFTLITFQINIQRSLSLYFQARSLWEKDDHGIAVAILSESTVAARTRESTASDGVPDVTRTPALYPLQDDLKDMRSHMATLLHSWEKDNSQVFFESVPQHVPAGKKLQEGLCMKRSEAYKLEEAEPVLLVLPEGALQRSDSDLARELQERFNVGDE</sequence>
<dbReference type="InterPro" id="IPR038499">
    <property type="entry name" value="BRO1_sf"/>
</dbReference>
<evidence type="ECO:0000256" key="1">
    <source>
        <dbReference type="ARBA" id="ARBA00008901"/>
    </source>
</evidence>
<dbReference type="PANTHER" id="PTHR23032:SF13">
    <property type="entry name" value="BRO1 DOMAIN-CONTAINING PROTEIN BROX"/>
    <property type="match status" value="1"/>
</dbReference>
<keyword evidence="4" id="KW-1185">Reference proteome</keyword>
<dbReference type="AlphaFoldDB" id="B7FR41"/>
<dbReference type="PANTHER" id="PTHR23032">
    <property type="entry name" value="BRO1 DOMAIN-CONTAINING PROTEIN BROX"/>
    <property type="match status" value="1"/>
</dbReference>
<dbReference type="RefSeq" id="XP_002177515.1">
    <property type="nucleotide sequence ID" value="XM_002177479.1"/>
</dbReference>
<comment type="similarity">
    <text evidence="1">Belongs to the BROX family.</text>
</comment>